<comment type="similarity">
    <text evidence="3">Belongs to the GppA/Ppx family.</text>
</comment>
<keyword evidence="7" id="KW-1003">Cell membrane</keyword>
<dbReference type="Pfam" id="PF21447">
    <property type="entry name" value="Ppx-GppA_III"/>
    <property type="match status" value="1"/>
</dbReference>
<evidence type="ECO:0000259" key="11">
    <source>
        <dbReference type="Pfam" id="PF02541"/>
    </source>
</evidence>
<evidence type="ECO:0000313" key="13">
    <source>
        <dbReference type="EMBL" id="NIF01552.1"/>
    </source>
</evidence>
<evidence type="ECO:0000256" key="1">
    <source>
        <dbReference type="ARBA" id="ARBA00001946"/>
    </source>
</evidence>
<dbReference type="Gene3D" id="3.30.70.2260">
    <property type="match status" value="1"/>
</dbReference>
<evidence type="ECO:0000256" key="8">
    <source>
        <dbReference type="ARBA" id="ARBA00022801"/>
    </source>
</evidence>
<dbReference type="SUPFAM" id="SSF53067">
    <property type="entry name" value="Actin-like ATPase domain"/>
    <property type="match status" value="2"/>
</dbReference>
<comment type="catalytic activity">
    <reaction evidence="10">
        <text>[phosphate](n) + H2O = [phosphate](n-1) + phosphate + H(+)</text>
        <dbReference type="Rhea" id="RHEA:21528"/>
        <dbReference type="Rhea" id="RHEA-COMP:9859"/>
        <dbReference type="Rhea" id="RHEA-COMP:14279"/>
        <dbReference type="ChEBI" id="CHEBI:15377"/>
        <dbReference type="ChEBI" id="CHEBI:15378"/>
        <dbReference type="ChEBI" id="CHEBI:16838"/>
        <dbReference type="ChEBI" id="CHEBI:43474"/>
        <dbReference type="EC" id="3.6.1.11"/>
    </reaction>
</comment>
<dbReference type="SUPFAM" id="SSF109604">
    <property type="entry name" value="HD-domain/PDEase-like"/>
    <property type="match status" value="1"/>
</dbReference>
<comment type="subunit">
    <text evidence="4">Homodimer.</text>
</comment>
<dbReference type="NCBIfam" id="TIGR03706">
    <property type="entry name" value="exo_poly_only"/>
    <property type="match status" value="1"/>
</dbReference>
<evidence type="ECO:0000256" key="3">
    <source>
        <dbReference type="ARBA" id="ARBA00007125"/>
    </source>
</evidence>
<dbReference type="EC" id="3.6.1.11" evidence="5"/>
<dbReference type="Proteomes" id="UP000780690">
    <property type="component" value="Unassembled WGS sequence"/>
</dbReference>
<dbReference type="PANTHER" id="PTHR30005">
    <property type="entry name" value="EXOPOLYPHOSPHATASE"/>
    <property type="match status" value="1"/>
</dbReference>
<evidence type="ECO:0000256" key="6">
    <source>
        <dbReference type="ARBA" id="ARBA00020416"/>
    </source>
</evidence>
<organism evidence="13 14">
    <name type="scientific">Candidatus Pantoea formicae</name>
    <dbReference type="NCBI Taxonomy" id="2608355"/>
    <lineage>
        <taxon>Bacteria</taxon>
        <taxon>Pseudomonadati</taxon>
        <taxon>Pseudomonadota</taxon>
        <taxon>Gammaproteobacteria</taxon>
        <taxon>Enterobacterales</taxon>
        <taxon>Erwiniaceae</taxon>
        <taxon>Pantoea</taxon>
    </lineage>
</organism>
<dbReference type="InterPro" id="IPR003695">
    <property type="entry name" value="Ppx_GppA_N"/>
</dbReference>
<evidence type="ECO:0000259" key="12">
    <source>
        <dbReference type="Pfam" id="PF21447"/>
    </source>
</evidence>
<feature type="domain" description="Ppx/GppA phosphatase N-terminal" evidence="11">
    <location>
        <begin position="27"/>
        <end position="309"/>
    </location>
</feature>
<accession>A0ABX0R345</accession>
<dbReference type="EMBL" id="VWXD01000005">
    <property type="protein sequence ID" value="NIF01552.1"/>
    <property type="molecule type" value="Genomic_DNA"/>
</dbReference>
<dbReference type="NCBIfam" id="NF008108">
    <property type="entry name" value="PRK10854.1"/>
    <property type="match status" value="1"/>
</dbReference>
<keyword evidence="9" id="KW-0472">Membrane</keyword>
<protein>
    <recommendedName>
        <fullName evidence="6">Exopolyphosphatase</fullName>
        <ecNumber evidence="5">3.6.1.11</ecNumber>
    </recommendedName>
</protein>
<evidence type="ECO:0000256" key="7">
    <source>
        <dbReference type="ARBA" id="ARBA00022475"/>
    </source>
</evidence>
<name>A0ABX0R345_9GAMM</name>
<dbReference type="InterPro" id="IPR048950">
    <property type="entry name" value="Ppx_GppA_C"/>
</dbReference>
<evidence type="ECO:0000256" key="9">
    <source>
        <dbReference type="ARBA" id="ARBA00023136"/>
    </source>
</evidence>
<comment type="subcellular location">
    <subcellularLocation>
        <location evidence="2">Cell membrane</location>
        <topology evidence="2">Peripheral membrane protein</topology>
    </subcellularLocation>
</comment>
<proteinExistence type="inferred from homology"/>
<dbReference type="PIRSF" id="PIRSF001267">
    <property type="entry name" value="Pyrophosphatase_GppA_Ppx"/>
    <property type="match status" value="1"/>
</dbReference>
<evidence type="ECO:0000313" key="14">
    <source>
        <dbReference type="Proteomes" id="UP000780690"/>
    </source>
</evidence>
<dbReference type="Gene3D" id="3.30.420.150">
    <property type="entry name" value="Exopolyphosphatase. Domain 2"/>
    <property type="match status" value="1"/>
</dbReference>
<evidence type="ECO:0000256" key="10">
    <source>
        <dbReference type="ARBA" id="ARBA00047607"/>
    </source>
</evidence>
<dbReference type="InterPro" id="IPR022371">
    <property type="entry name" value="Exopolyphosphatase"/>
</dbReference>
<comment type="caution">
    <text evidence="13">The sequence shown here is derived from an EMBL/GenBank/DDBJ whole genome shotgun (WGS) entry which is preliminary data.</text>
</comment>
<evidence type="ECO:0000256" key="2">
    <source>
        <dbReference type="ARBA" id="ARBA00004202"/>
    </source>
</evidence>
<reference evidence="13 14" key="1">
    <citation type="journal article" date="2019" name="bioRxiv">
        <title>Bacteria contribute to plant secondary compound degradation in a generalist herbivore system.</title>
        <authorList>
            <person name="Francoeur C.B."/>
            <person name="Khadempour L."/>
            <person name="Moreira-Soto R.D."/>
            <person name="Gotting K."/>
            <person name="Book A.J."/>
            <person name="Pinto-Tomas A.A."/>
            <person name="Keefover-Ring K."/>
            <person name="Currie C.R."/>
        </authorList>
    </citation>
    <scope>NUCLEOTIDE SEQUENCE [LARGE SCALE GENOMIC DNA]</scope>
    <source>
        <strain evidence="13 14">Acro-805</strain>
    </source>
</reference>
<gene>
    <name evidence="13" type="primary">ppx</name>
    <name evidence="13" type="ORF">F3J38_16000</name>
</gene>
<evidence type="ECO:0000256" key="5">
    <source>
        <dbReference type="ARBA" id="ARBA00012451"/>
    </source>
</evidence>
<dbReference type="InterPro" id="IPR050273">
    <property type="entry name" value="GppA/Ppx_hydrolase"/>
</dbReference>
<dbReference type="PANTHER" id="PTHR30005:SF14">
    <property type="entry name" value="EXOPOLYPHOSPHATASE"/>
    <property type="match status" value="1"/>
</dbReference>
<dbReference type="GO" id="GO:0004309">
    <property type="term" value="F:exopolyphosphatase activity"/>
    <property type="evidence" value="ECO:0007669"/>
    <property type="project" value="UniProtKB-EC"/>
</dbReference>
<dbReference type="InterPro" id="IPR030673">
    <property type="entry name" value="PyroPPase_GppA_Ppx"/>
</dbReference>
<dbReference type="Gene3D" id="1.10.3210.10">
    <property type="entry name" value="Hypothetical protein af1432"/>
    <property type="match status" value="1"/>
</dbReference>
<feature type="domain" description="Ppx/GppA phosphatase C-terminal" evidence="12">
    <location>
        <begin position="315"/>
        <end position="491"/>
    </location>
</feature>
<sequence length="507" mass="57187">MPISHKSTPKPQEFAAIDLGSNSFHMVIARVVDGAMQVLGRLKQRVHLADGLDAQNRLSDEAMERGLSCLALFAERLQGFSAANVTIVGTHTLRIATNAEEFLQRAAEVIPYPIEVISGNEEARLIFMGVEHTQPEKGRKLVIDIGGGSTELVIGEDFEPQLVESRRMGCVSFANLYFPKGEISPEHFRRARLSAAQKLETMAWQYRLHGWQYALGASGSIKAACEVLLAMGEKEKLITPDTLEMLVTEVLKHKSFNALSLPGLSEERKAVFVPGLAILCGVFDALAIRELRLSDGALREGVLYEMEGRFRHQDIRSRTAQSLANHYAIDSDQSRRVLETTEQLYLQWLDQNPKQANPQLSALLKWAALLHEVGLTINHSGMQRHSAYILQNSNMPGFNQDQQMLLATLVRYHRKAVKQDEMPRFTLFKKKQFLPMMFLLRLATLLNNQRQATTKPDSLKLTTDDGNWTLKFPTGYLSQNTLVQLDLEREQAYWNDVTGWKLTLEEE</sequence>
<dbReference type="InterPro" id="IPR043129">
    <property type="entry name" value="ATPase_NBD"/>
</dbReference>
<evidence type="ECO:0000256" key="4">
    <source>
        <dbReference type="ARBA" id="ARBA00011738"/>
    </source>
</evidence>
<dbReference type="CDD" id="cd24116">
    <property type="entry name" value="ASKHA_NBD_EcPPX-like"/>
    <property type="match status" value="1"/>
</dbReference>
<dbReference type="Pfam" id="PF02541">
    <property type="entry name" value="Ppx-GppA"/>
    <property type="match status" value="1"/>
</dbReference>
<keyword evidence="8 13" id="KW-0378">Hydrolase</keyword>
<dbReference type="Gene3D" id="3.30.420.40">
    <property type="match status" value="1"/>
</dbReference>
<comment type="cofactor">
    <cofactor evidence="1">
        <name>Mg(2+)</name>
        <dbReference type="ChEBI" id="CHEBI:18420"/>
    </cofactor>
</comment>
<keyword evidence="14" id="KW-1185">Reference proteome</keyword>
<dbReference type="RefSeq" id="WP_167140019.1">
    <property type="nucleotide sequence ID" value="NZ_JBGMNH010000016.1"/>
</dbReference>